<gene>
    <name evidence="2" type="ORF">DFP89_10446</name>
</gene>
<protein>
    <submittedName>
        <fullName evidence="2">Putative membrane protein</fullName>
    </submittedName>
</protein>
<evidence type="ECO:0000313" key="2">
    <source>
        <dbReference type="EMBL" id="RCW86660.1"/>
    </source>
</evidence>
<dbReference type="RefSeq" id="WP_114348373.1">
    <property type="nucleotide sequence ID" value="NZ_QPJL01000004.1"/>
</dbReference>
<keyword evidence="3" id="KW-1185">Reference proteome</keyword>
<comment type="caution">
    <text evidence="2">The sequence shown here is derived from an EMBL/GenBank/DDBJ whole genome shotgun (WGS) entry which is preliminary data.</text>
</comment>
<feature type="transmembrane region" description="Helical" evidence="1">
    <location>
        <begin position="33"/>
        <end position="51"/>
    </location>
</feature>
<keyword evidence="1" id="KW-1133">Transmembrane helix</keyword>
<dbReference type="EMBL" id="QPJL01000004">
    <property type="protein sequence ID" value="RCW86660.1"/>
    <property type="molecule type" value="Genomic_DNA"/>
</dbReference>
<dbReference type="AlphaFoldDB" id="A0A368Z2I0"/>
<evidence type="ECO:0000313" key="3">
    <source>
        <dbReference type="Proteomes" id="UP000253345"/>
    </source>
</evidence>
<reference evidence="2 3" key="1">
    <citation type="submission" date="2018-07" db="EMBL/GenBank/DDBJ databases">
        <title>Genomic Encyclopedia of Type Strains, Phase III (KMG-III): the genomes of soil and plant-associated and newly described type strains.</title>
        <authorList>
            <person name="Whitman W."/>
        </authorList>
    </citation>
    <scope>NUCLEOTIDE SEQUENCE [LARGE SCALE GENOMIC DNA]</scope>
    <source>
        <strain evidence="2 3">CECT 8525</strain>
    </source>
</reference>
<name>A0A368Z2I0_9RHOB</name>
<proteinExistence type="predicted"/>
<accession>A0A368Z2I0</accession>
<dbReference type="Pfam" id="PF10003">
    <property type="entry name" value="DUF2244"/>
    <property type="match status" value="1"/>
</dbReference>
<dbReference type="InterPro" id="IPR019253">
    <property type="entry name" value="DUF2244_TM"/>
</dbReference>
<feature type="transmembrane region" description="Helical" evidence="1">
    <location>
        <begin position="57"/>
        <end position="76"/>
    </location>
</feature>
<dbReference type="OrthoDB" id="9808190at2"/>
<evidence type="ECO:0000256" key="1">
    <source>
        <dbReference type="SAM" id="Phobius"/>
    </source>
</evidence>
<organism evidence="2 3">
    <name type="scientific">Paracoccus lutimaris</name>
    <dbReference type="NCBI Taxonomy" id="1490030"/>
    <lineage>
        <taxon>Bacteria</taxon>
        <taxon>Pseudomonadati</taxon>
        <taxon>Pseudomonadota</taxon>
        <taxon>Alphaproteobacteria</taxon>
        <taxon>Rhodobacterales</taxon>
        <taxon>Paracoccaceae</taxon>
        <taxon>Paracoccus</taxon>
    </lineage>
</organism>
<dbReference type="Proteomes" id="UP000253345">
    <property type="component" value="Unassembled WGS sequence"/>
</dbReference>
<keyword evidence="1" id="KW-0472">Membrane</keyword>
<keyword evidence="1" id="KW-0812">Transmembrane</keyword>
<sequence length="167" mass="18804">MPYAWHDDTAPEESGAVSYRLEVWPYRSLPRRGFVWVIGLSAVGLGLPLLAVVGSPVLWGLLPFAALAVWGLWHAISHSNRHAASTHETLVLTPQGLTLTRRDPGRADRIWQTNPYWVRAGLRANGPVEDYLVLTDGRREIELGAFLAPEERITLRDELDRHLARLR</sequence>